<dbReference type="AlphaFoldDB" id="A0AAE3IU17"/>
<dbReference type="InterPro" id="IPR002178">
    <property type="entry name" value="PTS_EIIA_type-2_dom"/>
</dbReference>
<evidence type="ECO:0000256" key="1">
    <source>
        <dbReference type="ARBA" id="ARBA00022448"/>
    </source>
</evidence>
<dbReference type="Gene3D" id="3.40.930.10">
    <property type="entry name" value="Mannitol-specific EII, Chain A"/>
    <property type="match status" value="1"/>
</dbReference>
<sequence length="149" mass="16360">MYRKENISVNENIQTQLEAFERIAELAVSNGIADSKQAVVDGLLQREKESTTGFMEGFAIPHTKTTAVTEASVIILKTNDGIEWNSLDGSPVRFIISLLIPESEAGTTHLTLLSALSRMLIHSDVREQLMQANNATEILTVLTSVMQSN</sequence>
<keyword evidence="1" id="KW-0813">Transport</keyword>
<evidence type="ECO:0000313" key="7">
    <source>
        <dbReference type="EMBL" id="MCU9614407.1"/>
    </source>
</evidence>
<dbReference type="PROSITE" id="PS51094">
    <property type="entry name" value="PTS_EIIA_TYPE_2"/>
    <property type="match status" value="1"/>
</dbReference>
<keyword evidence="2" id="KW-0597">Phosphoprotein</keyword>
<dbReference type="NCBIfam" id="TIGR00848">
    <property type="entry name" value="fruA"/>
    <property type="match status" value="1"/>
</dbReference>
<keyword evidence="3" id="KW-0762">Sugar transport</keyword>
<organism evidence="7 8">
    <name type="scientific">Perspicuibacillus lycopersici</name>
    <dbReference type="NCBI Taxonomy" id="1325689"/>
    <lineage>
        <taxon>Bacteria</taxon>
        <taxon>Bacillati</taxon>
        <taxon>Bacillota</taxon>
        <taxon>Bacilli</taxon>
        <taxon>Bacillales</taxon>
        <taxon>Bacillaceae</taxon>
        <taxon>Perspicuibacillus</taxon>
    </lineage>
</organism>
<dbReference type="InterPro" id="IPR004715">
    <property type="entry name" value="PTS_IIA_fruc"/>
</dbReference>
<dbReference type="Proteomes" id="UP001209318">
    <property type="component" value="Unassembled WGS sequence"/>
</dbReference>
<reference evidence="7" key="1">
    <citation type="submission" date="2022-10" db="EMBL/GenBank/DDBJ databases">
        <title>Description of Fervidibacillus gen. nov. in the family Fervidibacillaceae fam. nov. with two species, Fervidibacillus albus sp. nov., and Fervidibacillus halotolerans sp. nov., isolated from tidal flat sediments.</title>
        <authorList>
            <person name="Kwon K.K."/>
            <person name="Yang S.-H."/>
        </authorList>
    </citation>
    <scope>NUCLEOTIDE SEQUENCE</scope>
    <source>
        <strain evidence="7">JCM 19140</strain>
    </source>
</reference>
<dbReference type="Pfam" id="PF00359">
    <property type="entry name" value="PTS_EIIA_2"/>
    <property type="match status" value="1"/>
</dbReference>
<dbReference type="EMBL" id="JAOUSF010000004">
    <property type="protein sequence ID" value="MCU9614407.1"/>
    <property type="molecule type" value="Genomic_DNA"/>
</dbReference>
<comment type="caution">
    <text evidence="7">The sequence shown here is derived from an EMBL/GenBank/DDBJ whole genome shotgun (WGS) entry which is preliminary data.</text>
</comment>
<evidence type="ECO:0000313" key="8">
    <source>
        <dbReference type="Proteomes" id="UP001209318"/>
    </source>
</evidence>
<dbReference type="SUPFAM" id="SSF55804">
    <property type="entry name" value="Phoshotransferase/anion transport protein"/>
    <property type="match status" value="1"/>
</dbReference>
<keyword evidence="4 7" id="KW-0808">Transferase</keyword>
<evidence type="ECO:0000256" key="3">
    <source>
        <dbReference type="ARBA" id="ARBA00022597"/>
    </source>
</evidence>
<dbReference type="GO" id="GO:0009401">
    <property type="term" value="P:phosphoenolpyruvate-dependent sugar phosphotransferase system"/>
    <property type="evidence" value="ECO:0007669"/>
    <property type="project" value="UniProtKB-KW"/>
</dbReference>
<accession>A0AAE3IU17</accession>
<dbReference type="GO" id="GO:0016020">
    <property type="term" value="C:membrane"/>
    <property type="evidence" value="ECO:0007669"/>
    <property type="project" value="InterPro"/>
</dbReference>
<keyword evidence="8" id="KW-1185">Reference proteome</keyword>
<dbReference type="CDD" id="cd00211">
    <property type="entry name" value="PTS_IIA_fru"/>
    <property type="match status" value="1"/>
</dbReference>
<feature type="domain" description="PTS EIIA type-2" evidence="6">
    <location>
        <begin position="1"/>
        <end position="145"/>
    </location>
</feature>
<name>A0AAE3IU17_9BACI</name>
<dbReference type="PANTHER" id="PTHR47738">
    <property type="entry name" value="PTS SYSTEM FRUCTOSE-LIKE EIIA COMPONENT-RELATED"/>
    <property type="match status" value="1"/>
</dbReference>
<dbReference type="InterPro" id="IPR051541">
    <property type="entry name" value="PTS_SugarTrans_NitroReg"/>
</dbReference>
<dbReference type="GO" id="GO:0008982">
    <property type="term" value="F:protein-N(PI)-phosphohistidine-sugar phosphotransferase activity"/>
    <property type="evidence" value="ECO:0007669"/>
    <property type="project" value="InterPro"/>
</dbReference>
<dbReference type="InterPro" id="IPR016152">
    <property type="entry name" value="PTrfase/Anion_transptr"/>
</dbReference>
<evidence type="ECO:0000256" key="4">
    <source>
        <dbReference type="ARBA" id="ARBA00022679"/>
    </source>
</evidence>
<proteinExistence type="predicted"/>
<evidence type="ECO:0000256" key="5">
    <source>
        <dbReference type="ARBA" id="ARBA00022683"/>
    </source>
</evidence>
<gene>
    <name evidence="7" type="ORF">OEV98_12755</name>
</gene>
<evidence type="ECO:0000259" key="6">
    <source>
        <dbReference type="PROSITE" id="PS51094"/>
    </source>
</evidence>
<protein>
    <submittedName>
        <fullName evidence="7">Fructose PTS transporter subunit IIA</fullName>
        <ecNumber evidence="7">2.7.1.202</ecNumber>
    </submittedName>
</protein>
<keyword evidence="5" id="KW-0598">Phosphotransferase system</keyword>
<dbReference type="RefSeq" id="WP_263073969.1">
    <property type="nucleotide sequence ID" value="NZ_JAOUSF010000004.1"/>
</dbReference>
<dbReference type="EC" id="2.7.1.202" evidence="7"/>
<evidence type="ECO:0000256" key="2">
    <source>
        <dbReference type="ARBA" id="ARBA00022553"/>
    </source>
</evidence>